<evidence type="ECO:0000256" key="1">
    <source>
        <dbReference type="SAM" id="MobiDB-lite"/>
    </source>
</evidence>
<accession>A0A157SJJ2</accession>
<dbReference type="RefSeq" id="WP_063491960.1">
    <property type="nucleotide sequence ID" value="NZ_CP016340.1"/>
</dbReference>
<sequence>MSADFADVQDWAAGLLARLEPAELRKAKLRIAQELRRTESQRIGAQVDPDGQRYRPRKARKNLRGKKGTIRRKMFARLRTAQHLRAGVTEDAATVGFKGRASRIAWVHQRGLRDRAAPGAPDVRYPVRRLLGFSKESRERVLDTLADFLAGRGL</sequence>
<dbReference type="InterPro" id="IPR006522">
    <property type="entry name" value="Phage_virion_morphogenesis"/>
</dbReference>
<dbReference type="GeneID" id="56590435"/>
<dbReference type="AlphaFoldDB" id="A0A157SJJ2"/>
<feature type="compositionally biased region" description="Basic residues" evidence="1">
    <location>
        <begin position="54"/>
        <end position="66"/>
    </location>
</feature>
<dbReference type="OrthoDB" id="6402405at2"/>
<reference evidence="2 3" key="1">
    <citation type="submission" date="2016-04" db="EMBL/GenBank/DDBJ databases">
        <authorList>
            <consortium name="Pathogen Informatics"/>
        </authorList>
    </citation>
    <scope>NUCLEOTIDE SEQUENCE [LARGE SCALE GENOMIC DNA]</scope>
    <source>
        <strain evidence="2 3">H044680328</strain>
    </source>
</reference>
<dbReference type="Proteomes" id="UP000076825">
    <property type="component" value="Chromosome 1"/>
</dbReference>
<dbReference type="PATRIC" id="fig|123899.6.peg.2283"/>
<dbReference type="KEGG" id="btrm:SAMEA390648702295"/>
<protein>
    <submittedName>
        <fullName evidence="2">Mu-like prophage protein gpG</fullName>
    </submittedName>
</protein>
<evidence type="ECO:0000313" key="2">
    <source>
        <dbReference type="EMBL" id="SAI70620.1"/>
    </source>
</evidence>
<feature type="region of interest" description="Disordered" evidence="1">
    <location>
        <begin position="43"/>
        <end position="66"/>
    </location>
</feature>
<proteinExistence type="predicted"/>
<dbReference type="EMBL" id="LT546645">
    <property type="protein sequence ID" value="SAI70620.1"/>
    <property type="molecule type" value="Genomic_DNA"/>
</dbReference>
<name>A0A157SJJ2_9BORD</name>
<organism evidence="2 3">
    <name type="scientific">Bordetella trematum</name>
    <dbReference type="NCBI Taxonomy" id="123899"/>
    <lineage>
        <taxon>Bacteria</taxon>
        <taxon>Pseudomonadati</taxon>
        <taxon>Pseudomonadota</taxon>
        <taxon>Betaproteobacteria</taxon>
        <taxon>Burkholderiales</taxon>
        <taxon>Alcaligenaceae</taxon>
        <taxon>Bordetella</taxon>
    </lineage>
</organism>
<keyword evidence="3" id="KW-1185">Reference proteome</keyword>
<dbReference type="STRING" id="123899.SAMEA3906487_02295"/>
<evidence type="ECO:0000313" key="3">
    <source>
        <dbReference type="Proteomes" id="UP000076825"/>
    </source>
</evidence>
<dbReference type="NCBIfam" id="TIGR01635">
    <property type="entry name" value="tail_comp_S"/>
    <property type="match status" value="1"/>
</dbReference>
<gene>
    <name evidence="2" type="ORF">SAMEA3906487_02295</name>
</gene>
<dbReference type="Pfam" id="PF05069">
    <property type="entry name" value="Phage_tail_S"/>
    <property type="match status" value="1"/>
</dbReference>